<comment type="caution">
    <text evidence="1">The sequence shown here is derived from an EMBL/GenBank/DDBJ whole genome shotgun (WGS) entry which is preliminary data.</text>
</comment>
<reference evidence="1 2" key="1">
    <citation type="journal article" date="2018" name="Sci. Rep.">
        <title>Genomic signatures of local adaptation to the degree of environmental predictability in rotifers.</title>
        <authorList>
            <person name="Franch-Gras L."/>
            <person name="Hahn C."/>
            <person name="Garcia-Roger E.M."/>
            <person name="Carmona M.J."/>
            <person name="Serra M."/>
            <person name="Gomez A."/>
        </authorList>
    </citation>
    <scope>NUCLEOTIDE SEQUENCE [LARGE SCALE GENOMIC DNA]</scope>
    <source>
        <strain evidence="1">HYR1</strain>
    </source>
</reference>
<dbReference type="Proteomes" id="UP000276133">
    <property type="component" value="Unassembled WGS sequence"/>
</dbReference>
<proteinExistence type="predicted"/>
<organism evidence="1 2">
    <name type="scientific">Brachionus plicatilis</name>
    <name type="common">Marine rotifer</name>
    <name type="synonym">Brachionus muelleri</name>
    <dbReference type="NCBI Taxonomy" id="10195"/>
    <lineage>
        <taxon>Eukaryota</taxon>
        <taxon>Metazoa</taxon>
        <taxon>Spiralia</taxon>
        <taxon>Gnathifera</taxon>
        <taxon>Rotifera</taxon>
        <taxon>Eurotatoria</taxon>
        <taxon>Monogononta</taxon>
        <taxon>Pseudotrocha</taxon>
        <taxon>Ploima</taxon>
        <taxon>Brachionidae</taxon>
        <taxon>Brachionus</taxon>
    </lineage>
</organism>
<dbReference type="AlphaFoldDB" id="A0A3M7RP84"/>
<accession>A0A3M7RP84</accession>
<protein>
    <submittedName>
        <fullName evidence="1">Uncharacterized protein</fullName>
    </submittedName>
</protein>
<dbReference type="EMBL" id="REGN01002937">
    <property type="protein sequence ID" value="RNA25351.1"/>
    <property type="molecule type" value="Genomic_DNA"/>
</dbReference>
<evidence type="ECO:0000313" key="2">
    <source>
        <dbReference type="Proteomes" id="UP000276133"/>
    </source>
</evidence>
<sequence>MKHQSNIEKASGSITNYLGAVCNIQIEDCKDFEIFKEFEINSVVSVFLFTREKPGIVIIESDEFRPEYANISCCGTIECDCL</sequence>
<name>A0A3M7RP84_BRAPC</name>
<evidence type="ECO:0000313" key="1">
    <source>
        <dbReference type="EMBL" id="RNA25351.1"/>
    </source>
</evidence>
<gene>
    <name evidence="1" type="ORF">BpHYR1_016147</name>
</gene>
<keyword evidence="2" id="KW-1185">Reference proteome</keyword>